<dbReference type="InterPro" id="IPR050161">
    <property type="entry name" value="Siro_Cobalamin_biosynth"/>
</dbReference>
<evidence type="ECO:0000313" key="11">
    <source>
        <dbReference type="Proteomes" id="UP001301140"/>
    </source>
</evidence>
<dbReference type="PROSITE" id="PS00840">
    <property type="entry name" value="SUMT_2"/>
    <property type="match status" value="1"/>
</dbReference>
<evidence type="ECO:0000256" key="5">
    <source>
        <dbReference type="ARBA" id="ARBA00022691"/>
    </source>
</evidence>
<dbReference type="InterPro" id="IPR006366">
    <property type="entry name" value="CobA/CysG_C"/>
</dbReference>
<comment type="pathway">
    <text evidence="7">Porphyrin-containing compound metabolism; siroheme biosynthesis; precorrin-2 from uroporphyrinogen III: step 1/1.</text>
</comment>
<dbReference type="AlphaFoldDB" id="A0AAP4D737"/>
<sequence length="274" mass="27441">MSRDPLLPDLAPGEVWLVGAGPGDPGLLTLLARHALAQAELVLHDALVPPAILAMAGPDARFEPVGKRAGRPSAVQMRINARLLAHAGAGRRVVRLKGGDPFVFGRGGEEALALRAAGVPFRVVPGVSSGTAAPALAGIPVTHRNLARSVAFVTGSGSGGAAPAHDWQALSRGADTLVLFMAGGRIGAIAREIMAAGRAPGEPLALIAAAGTPEQTRILSRLGEAAEAAARLPPGLPVLAVVGPTVGLAHLLAPDLPGGTAPAFPAPSLVEGAR</sequence>
<evidence type="ECO:0000256" key="4">
    <source>
        <dbReference type="ARBA" id="ARBA00022679"/>
    </source>
</evidence>
<gene>
    <name evidence="10" type="primary">cobA</name>
    <name evidence="10" type="ORF">PZ740_11440</name>
</gene>
<organism evidence="10 11">
    <name type="scientific">Marinimicrococcus flavescens</name>
    <dbReference type="NCBI Taxonomy" id="3031815"/>
    <lineage>
        <taxon>Bacteria</taxon>
        <taxon>Pseudomonadati</taxon>
        <taxon>Pseudomonadota</taxon>
        <taxon>Alphaproteobacteria</taxon>
        <taxon>Geminicoccales</taxon>
        <taxon>Geminicoccaceae</taxon>
        <taxon>Marinimicrococcus</taxon>
    </lineage>
</organism>
<proteinExistence type="inferred from homology"/>
<dbReference type="GO" id="GO:0019354">
    <property type="term" value="P:siroheme biosynthetic process"/>
    <property type="evidence" value="ECO:0007669"/>
    <property type="project" value="InterPro"/>
</dbReference>
<keyword evidence="4 8" id="KW-0808">Transferase</keyword>
<dbReference type="FunFam" id="3.40.1010.10:FF:000001">
    <property type="entry name" value="Siroheme synthase"/>
    <property type="match status" value="1"/>
</dbReference>
<dbReference type="NCBIfam" id="NF004790">
    <property type="entry name" value="PRK06136.1"/>
    <property type="match status" value="1"/>
</dbReference>
<dbReference type="RefSeq" id="WP_327789412.1">
    <property type="nucleotide sequence ID" value="NZ_JARGEQ010000102.1"/>
</dbReference>
<comment type="caution">
    <text evidence="10">The sequence shown here is derived from an EMBL/GenBank/DDBJ whole genome shotgun (WGS) entry which is preliminary data.</text>
</comment>
<evidence type="ECO:0000313" key="10">
    <source>
        <dbReference type="EMBL" id="MDF1586991.1"/>
    </source>
</evidence>
<keyword evidence="11" id="KW-1185">Reference proteome</keyword>
<dbReference type="Gene3D" id="3.30.950.10">
    <property type="entry name" value="Methyltransferase, Cobalt-precorrin-4 Transmethylase, Domain 2"/>
    <property type="match status" value="1"/>
</dbReference>
<dbReference type="Pfam" id="PF00590">
    <property type="entry name" value="TP_methylase"/>
    <property type="match status" value="1"/>
</dbReference>
<dbReference type="InterPro" id="IPR014777">
    <property type="entry name" value="4pyrrole_Mease_sub1"/>
</dbReference>
<dbReference type="NCBIfam" id="TIGR01469">
    <property type="entry name" value="cobA_cysG_Cterm"/>
    <property type="match status" value="1"/>
</dbReference>
<dbReference type="PANTHER" id="PTHR45790:SF3">
    <property type="entry name" value="S-ADENOSYL-L-METHIONINE-DEPENDENT UROPORPHYRINOGEN III METHYLTRANSFERASE, CHLOROPLASTIC"/>
    <property type="match status" value="1"/>
</dbReference>
<evidence type="ECO:0000256" key="1">
    <source>
        <dbReference type="ARBA" id="ARBA00005879"/>
    </source>
</evidence>
<comment type="similarity">
    <text evidence="1 8">Belongs to the precorrin methyltransferase family.</text>
</comment>
<dbReference type="GO" id="GO:0032259">
    <property type="term" value="P:methylation"/>
    <property type="evidence" value="ECO:0007669"/>
    <property type="project" value="UniProtKB-KW"/>
</dbReference>
<dbReference type="Proteomes" id="UP001301140">
    <property type="component" value="Unassembled WGS sequence"/>
</dbReference>
<dbReference type="PANTHER" id="PTHR45790">
    <property type="entry name" value="SIROHEME SYNTHASE-RELATED"/>
    <property type="match status" value="1"/>
</dbReference>
<evidence type="ECO:0000256" key="8">
    <source>
        <dbReference type="RuleBase" id="RU003960"/>
    </source>
</evidence>
<dbReference type="InterPro" id="IPR000878">
    <property type="entry name" value="4pyrrol_Mease"/>
</dbReference>
<keyword evidence="6" id="KW-0627">Porphyrin biosynthesis</keyword>
<dbReference type="InterPro" id="IPR035996">
    <property type="entry name" value="4pyrrol_Methylase_sf"/>
</dbReference>
<dbReference type="GO" id="GO:0004851">
    <property type="term" value="F:uroporphyrin-III C-methyltransferase activity"/>
    <property type="evidence" value="ECO:0007669"/>
    <property type="project" value="UniProtKB-EC"/>
</dbReference>
<dbReference type="EC" id="2.1.1.107" evidence="2"/>
<protein>
    <recommendedName>
        <fullName evidence="2">uroporphyrinogen-III C-methyltransferase</fullName>
        <ecNumber evidence="2">2.1.1.107</ecNumber>
    </recommendedName>
</protein>
<keyword evidence="5" id="KW-0949">S-adenosyl-L-methionine</keyword>
<dbReference type="Gene3D" id="3.40.1010.10">
    <property type="entry name" value="Cobalt-precorrin-4 Transmethylase, Domain 1"/>
    <property type="match status" value="1"/>
</dbReference>
<reference evidence="10 11" key="1">
    <citation type="submission" date="2023-03" db="EMBL/GenBank/DDBJ databases">
        <title>YIM 152171 draft genome.</title>
        <authorList>
            <person name="Yang Z."/>
        </authorList>
    </citation>
    <scope>NUCLEOTIDE SEQUENCE [LARGE SCALE GENOMIC DNA]</scope>
    <source>
        <strain evidence="10 11">YIM 152171</strain>
    </source>
</reference>
<evidence type="ECO:0000256" key="3">
    <source>
        <dbReference type="ARBA" id="ARBA00022603"/>
    </source>
</evidence>
<evidence type="ECO:0000259" key="9">
    <source>
        <dbReference type="Pfam" id="PF00590"/>
    </source>
</evidence>
<dbReference type="CDD" id="cd11642">
    <property type="entry name" value="SUMT"/>
    <property type="match status" value="1"/>
</dbReference>
<dbReference type="EMBL" id="JARGEQ010000102">
    <property type="protein sequence ID" value="MDF1586991.1"/>
    <property type="molecule type" value="Genomic_DNA"/>
</dbReference>
<feature type="domain" description="Tetrapyrrole methylase" evidence="9">
    <location>
        <begin position="15"/>
        <end position="225"/>
    </location>
</feature>
<evidence type="ECO:0000256" key="7">
    <source>
        <dbReference type="ARBA" id="ARBA00025705"/>
    </source>
</evidence>
<name>A0AAP4D737_9PROT</name>
<keyword evidence="3 8" id="KW-0489">Methyltransferase</keyword>
<evidence type="ECO:0000256" key="6">
    <source>
        <dbReference type="ARBA" id="ARBA00023244"/>
    </source>
</evidence>
<dbReference type="SUPFAM" id="SSF53790">
    <property type="entry name" value="Tetrapyrrole methylase"/>
    <property type="match status" value="1"/>
</dbReference>
<evidence type="ECO:0000256" key="2">
    <source>
        <dbReference type="ARBA" id="ARBA00012162"/>
    </source>
</evidence>
<dbReference type="InterPro" id="IPR014776">
    <property type="entry name" value="4pyrrole_Mease_sub2"/>
</dbReference>
<accession>A0AAP4D737</accession>
<dbReference type="InterPro" id="IPR003043">
    <property type="entry name" value="Uropor_MeTrfase_CS"/>
</dbReference>